<dbReference type="SUPFAM" id="SSF53254">
    <property type="entry name" value="Phosphoglycerate mutase-like"/>
    <property type="match status" value="1"/>
</dbReference>
<evidence type="ECO:0000313" key="15">
    <source>
        <dbReference type="Proteomes" id="UP000827092"/>
    </source>
</evidence>
<keyword evidence="4" id="KW-0472">Membrane</keyword>
<evidence type="ECO:0000313" key="14">
    <source>
        <dbReference type="EMBL" id="KAG8182710.1"/>
    </source>
</evidence>
<dbReference type="PANTHER" id="PTHR20935">
    <property type="entry name" value="PHOSPHOGLYCERATE MUTASE-RELATED"/>
    <property type="match status" value="1"/>
</dbReference>
<comment type="subunit">
    <text evidence="7">Interacts with Pk92B/ASK1.</text>
</comment>
<keyword evidence="5" id="KW-0378">Hydrolase</keyword>
<evidence type="ECO:0000256" key="7">
    <source>
        <dbReference type="ARBA" id="ARBA00038605"/>
    </source>
</evidence>
<comment type="catalytic activity">
    <reaction evidence="11">
        <text>O-phospho-L-seryl-[protein] + H2O = L-seryl-[protein] + phosphate</text>
        <dbReference type="Rhea" id="RHEA:20629"/>
        <dbReference type="Rhea" id="RHEA-COMP:9863"/>
        <dbReference type="Rhea" id="RHEA-COMP:11604"/>
        <dbReference type="ChEBI" id="CHEBI:15377"/>
        <dbReference type="ChEBI" id="CHEBI:29999"/>
        <dbReference type="ChEBI" id="CHEBI:43474"/>
        <dbReference type="ChEBI" id="CHEBI:83421"/>
        <dbReference type="EC" id="3.1.3.16"/>
    </reaction>
</comment>
<evidence type="ECO:0000256" key="8">
    <source>
        <dbReference type="ARBA" id="ARBA00039765"/>
    </source>
</evidence>
<keyword evidence="4" id="KW-0496">Mitochondrion</keyword>
<proteinExistence type="inferred from homology"/>
<comment type="function">
    <text evidence="6">Displays phosphatase activity for serine/threonine residues, and dephosphorylates and activates Pk92B kinase. Has apparently no phosphoglycerate mutase activity.</text>
</comment>
<dbReference type="InterPro" id="IPR051021">
    <property type="entry name" value="Mito_Ser/Thr_phosphatase"/>
</dbReference>
<dbReference type="InterPro" id="IPR013078">
    <property type="entry name" value="His_Pase_superF_clade-1"/>
</dbReference>
<evidence type="ECO:0000256" key="1">
    <source>
        <dbReference type="ARBA" id="ARBA00004294"/>
    </source>
</evidence>
<reference evidence="14 15" key="1">
    <citation type="journal article" date="2022" name="Nat. Ecol. Evol.">
        <title>A masculinizing supergene underlies an exaggerated male reproductive morph in a spider.</title>
        <authorList>
            <person name="Hendrickx F."/>
            <person name="De Corte Z."/>
            <person name="Sonet G."/>
            <person name="Van Belleghem S.M."/>
            <person name="Kostlbacher S."/>
            <person name="Vangestel C."/>
        </authorList>
    </citation>
    <scope>NUCLEOTIDE SEQUENCE [LARGE SCALE GENOMIC DNA]</scope>
    <source>
        <strain evidence="14">W744_W776</strain>
    </source>
</reference>
<dbReference type="SMART" id="SM00855">
    <property type="entry name" value="PGAM"/>
    <property type="match status" value="1"/>
</dbReference>
<evidence type="ECO:0000256" key="2">
    <source>
        <dbReference type="ARBA" id="ARBA00006717"/>
    </source>
</evidence>
<dbReference type="Gene3D" id="3.40.50.1240">
    <property type="entry name" value="Phosphoglycerate mutase-like"/>
    <property type="match status" value="1"/>
</dbReference>
<evidence type="ECO:0000256" key="13">
    <source>
        <dbReference type="SAM" id="MobiDB-lite"/>
    </source>
</evidence>
<feature type="region of interest" description="Disordered" evidence="13">
    <location>
        <begin position="1"/>
        <end position="27"/>
    </location>
</feature>
<dbReference type="EMBL" id="JAFNEN010000451">
    <property type="protein sequence ID" value="KAG8182710.1"/>
    <property type="molecule type" value="Genomic_DNA"/>
</dbReference>
<evidence type="ECO:0000256" key="9">
    <source>
        <dbReference type="ARBA" id="ARBA00040722"/>
    </source>
</evidence>
<comment type="catalytic activity">
    <reaction evidence="12">
        <text>O-phospho-L-threonyl-[protein] + H2O = L-threonyl-[protein] + phosphate</text>
        <dbReference type="Rhea" id="RHEA:47004"/>
        <dbReference type="Rhea" id="RHEA-COMP:11060"/>
        <dbReference type="Rhea" id="RHEA-COMP:11605"/>
        <dbReference type="ChEBI" id="CHEBI:15377"/>
        <dbReference type="ChEBI" id="CHEBI:30013"/>
        <dbReference type="ChEBI" id="CHEBI:43474"/>
        <dbReference type="ChEBI" id="CHEBI:61977"/>
        <dbReference type="EC" id="3.1.3.16"/>
    </reaction>
</comment>
<dbReference type="AlphaFoldDB" id="A0AAV6UF41"/>
<dbReference type="CDD" id="cd07067">
    <property type="entry name" value="HP_PGM_like"/>
    <property type="match status" value="1"/>
</dbReference>
<name>A0AAV6UF41_9ARAC</name>
<keyword evidence="4" id="KW-1000">Mitochondrion outer membrane</keyword>
<dbReference type="GO" id="GO:0005741">
    <property type="term" value="C:mitochondrial outer membrane"/>
    <property type="evidence" value="ECO:0007669"/>
    <property type="project" value="UniProtKB-SubCell"/>
</dbReference>
<comment type="subcellular location">
    <subcellularLocation>
        <location evidence="1">Mitochondrion outer membrane</location>
    </subcellularLocation>
</comment>
<dbReference type="Proteomes" id="UP000827092">
    <property type="component" value="Unassembled WGS sequence"/>
</dbReference>
<dbReference type="GO" id="GO:0090141">
    <property type="term" value="P:positive regulation of mitochondrial fission"/>
    <property type="evidence" value="ECO:0007669"/>
    <property type="project" value="TreeGrafter"/>
</dbReference>
<evidence type="ECO:0000256" key="5">
    <source>
        <dbReference type="ARBA" id="ARBA00022801"/>
    </source>
</evidence>
<feature type="compositionally biased region" description="Basic residues" evidence="13">
    <location>
        <begin position="1"/>
        <end position="10"/>
    </location>
</feature>
<evidence type="ECO:0000256" key="11">
    <source>
        <dbReference type="ARBA" id="ARBA00047761"/>
    </source>
</evidence>
<sequence length="253" mass="29631">MGRKWKKRHLQAADSQQSGKWDRNWDKREPYNLVKPCKDENDPVEQNKFNEEVVKAIPTATRYIFLIRHGQYADREKEDKNRKLTELGNQQAELVGQRLKDLKFPYTKLIRSTLTRAIETTDIIRKHLSPTIRLEKSDLLCEGCPCPVEPKCGSFTPEYKYYVDGPRIEGAFRKYFHRAKPGQEKDSYEIIVCHANVIRYFVCRLLQFPPERWLNFSLRHCSITRVAIFPNGFVRVDGVGDCGFLPKEKMTTC</sequence>
<evidence type="ECO:0000256" key="12">
    <source>
        <dbReference type="ARBA" id="ARBA00048336"/>
    </source>
</evidence>
<evidence type="ECO:0000256" key="3">
    <source>
        <dbReference type="ARBA" id="ARBA00013081"/>
    </source>
</evidence>
<accession>A0AAV6UF41</accession>
<gene>
    <name evidence="14" type="ORF">JTE90_026164</name>
</gene>
<comment type="caution">
    <text evidence="14">The sequence shown here is derived from an EMBL/GenBank/DDBJ whole genome shotgun (WGS) entry which is preliminary data.</text>
</comment>
<dbReference type="PANTHER" id="PTHR20935:SF0">
    <property type="entry name" value="SERINE_THREONINE-PROTEIN PHOSPHATASE PGAM5, MITOCHONDRIAL"/>
    <property type="match status" value="1"/>
</dbReference>
<comment type="similarity">
    <text evidence="2">Belongs to the phosphoglycerate mutase family. BPG-dependent PGAM subfamily.</text>
</comment>
<protein>
    <recommendedName>
        <fullName evidence="8">Serine/threonine-protein phosphatase PGAM5, mitochondrial</fullName>
        <ecNumber evidence="3">3.1.3.16</ecNumber>
    </recommendedName>
    <alternativeName>
        <fullName evidence="10">Phosphoglycerate mutase family member 5 homolog</fullName>
    </alternativeName>
    <alternativeName>
        <fullName evidence="9">Serine/threonine-protein phosphatase Pgam5, mitochondrial</fullName>
    </alternativeName>
</protein>
<evidence type="ECO:0000256" key="4">
    <source>
        <dbReference type="ARBA" id="ARBA00022787"/>
    </source>
</evidence>
<evidence type="ECO:0000256" key="10">
    <source>
        <dbReference type="ARBA" id="ARBA00042520"/>
    </source>
</evidence>
<organism evidence="14 15">
    <name type="scientific">Oedothorax gibbosus</name>
    <dbReference type="NCBI Taxonomy" id="931172"/>
    <lineage>
        <taxon>Eukaryota</taxon>
        <taxon>Metazoa</taxon>
        <taxon>Ecdysozoa</taxon>
        <taxon>Arthropoda</taxon>
        <taxon>Chelicerata</taxon>
        <taxon>Arachnida</taxon>
        <taxon>Araneae</taxon>
        <taxon>Araneomorphae</taxon>
        <taxon>Entelegynae</taxon>
        <taxon>Araneoidea</taxon>
        <taxon>Linyphiidae</taxon>
        <taxon>Erigoninae</taxon>
        <taxon>Oedothorax</taxon>
    </lineage>
</organism>
<dbReference type="Pfam" id="PF00300">
    <property type="entry name" value="His_Phos_1"/>
    <property type="match status" value="2"/>
</dbReference>
<dbReference type="GO" id="GO:0004722">
    <property type="term" value="F:protein serine/threonine phosphatase activity"/>
    <property type="evidence" value="ECO:0007669"/>
    <property type="project" value="UniProtKB-EC"/>
</dbReference>
<evidence type="ECO:0000256" key="6">
    <source>
        <dbReference type="ARBA" id="ARBA00037234"/>
    </source>
</evidence>
<keyword evidence="15" id="KW-1185">Reference proteome</keyword>
<dbReference type="InterPro" id="IPR029033">
    <property type="entry name" value="His_PPase_superfam"/>
</dbReference>
<dbReference type="EC" id="3.1.3.16" evidence="3"/>